<dbReference type="CDD" id="cd03221">
    <property type="entry name" value="ABCF_EF-3"/>
    <property type="match status" value="2"/>
</dbReference>
<dbReference type="InterPro" id="IPR037118">
    <property type="entry name" value="Val-tRNA_synth_C_sf"/>
</dbReference>
<dbReference type="InterPro" id="IPR003593">
    <property type="entry name" value="AAA+_ATPase"/>
</dbReference>
<dbReference type="SUPFAM" id="SSF52540">
    <property type="entry name" value="P-loop containing nucleoside triphosphate hydrolases"/>
    <property type="match status" value="2"/>
</dbReference>
<evidence type="ECO:0000313" key="5">
    <source>
        <dbReference type="EMBL" id="PZO87724.1"/>
    </source>
</evidence>
<dbReference type="GO" id="GO:0016887">
    <property type="term" value="F:ATP hydrolysis activity"/>
    <property type="evidence" value="ECO:0007669"/>
    <property type="project" value="InterPro"/>
</dbReference>
<dbReference type="PROSITE" id="PS50893">
    <property type="entry name" value="ABC_TRANSPORTER_2"/>
    <property type="match status" value="2"/>
</dbReference>
<organism evidence="5 6">
    <name type="scientific">Micavibrio aeruginosavorus</name>
    <dbReference type="NCBI Taxonomy" id="349221"/>
    <lineage>
        <taxon>Bacteria</taxon>
        <taxon>Pseudomonadati</taxon>
        <taxon>Bdellovibrionota</taxon>
        <taxon>Bdellovibrionia</taxon>
        <taxon>Bdellovibrionales</taxon>
        <taxon>Pseudobdellovibrionaceae</taxon>
        <taxon>Micavibrio</taxon>
    </lineage>
</organism>
<accession>A0A2W4ZZJ3</accession>
<dbReference type="InterPro" id="IPR027417">
    <property type="entry name" value="P-loop_NTPase"/>
</dbReference>
<evidence type="ECO:0000256" key="2">
    <source>
        <dbReference type="ARBA" id="ARBA00022840"/>
    </source>
</evidence>
<dbReference type="GO" id="GO:0003677">
    <property type="term" value="F:DNA binding"/>
    <property type="evidence" value="ECO:0007669"/>
    <property type="project" value="InterPro"/>
</dbReference>
<evidence type="ECO:0000313" key="6">
    <source>
        <dbReference type="Proteomes" id="UP000249557"/>
    </source>
</evidence>
<dbReference type="Gene3D" id="3.40.50.300">
    <property type="entry name" value="P-loop containing nucleotide triphosphate hydrolases"/>
    <property type="match status" value="2"/>
</dbReference>
<feature type="domain" description="ABC transporter" evidence="4">
    <location>
        <begin position="293"/>
        <end position="536"/>
    </location>
</feature>
<gene>
    <name evidence="5" type="ORF">DI626_03335</name>
</gene>
<dbReference type="SMART" id="SM00382">
    <property type="entry name" value="AAA"/>
    <property type="match status" value="2"/>
</dbReference>
<reference evidence="5 6" key="1">
    <citation type="submission" date="2017-08" db="EMBL/GenBank/DDBJ databases">
        <title>Infants hospitalized years apart are colonized by the same room-sourced microbial strains.</title>
        <authorList>
            <person name="Brooks B."/>
            <person name="Olm M.R."/>
            <person name="Firek B.A."/>
            <person name="Baker R."/>
            <person name="Thomas B.C."/>
            <person name="Morowitz M.J."/>
            <person name="Banfield J.F."/>
        </authorList>
    </citation>
    <scope>NUCLEOTIDE SEQUENCE [LARGE SCALE GENOMIC DNA]</scope>
    <source>
        <strain evidence="5">S2_018_000_R2_104</strain>
    </source>
</reference>
<dbReference type="PANTHER" id="PTHR42855">
    <property type="entry name" value="ABC TRANSPORTER ATP-BINDING SUBUNIT"/>
    <property type="match status" value="1"/>
</dbReference>
<dbReference type="InterPro" id="IPR051309">
    <property type="entry name" value="ABCF_ATPase"/>
</dbReference>
<dbReference type="InterPro" id="IPR017871">
    <property type="entry name" value="ABC_transporter-like_CS"/>
</dbReference>
<dbReference type="Gene3D" id="1.10.287.380">
    <property type="entry name" value="Valyl-tRNA synthetase, C-terminal domain"/>
    <property type="match status" value="1"/>
</dbReference>
<dbReference type="Pfam" id="PF16326">
    <property type="entry name" value="ABC_tran_CTD"/>
    <property type="match status" value="1"/>
</dbReference>
<dbReference type="Proteomes" id="UP000249557">
    <property type="component" value="Unassembled WGS sequence"/>
</dbReference>
<dbReference type="PANTHER" id="PTHR42855:SF1">
    <property type="entry name" value="ABC TRANSPORTER DOMAIN-CONTAINING PROTEIN"/>
    <property type="match status" value="1"/>
</dbReference>
<proteinExistence type="predicted"/>
<name>A0A2W4ZZJ3_9BACT</name>
<dbReference type="AlphaFoldDB" id="A0A2W4ZZJ3"/>
<keyword evidence="1" id="KW-0547">Nucleotide-binding</keyword>
<dbReference type="PROSITE" id="PS00211">
    <property type="entry name" value="ABC_TRANSPORTER_1"/>
    <property type="match status" value="2"/>
</dbReference>
<dbReference type="EMBL" id="QFNK01000044">
    <property type="protein sequence ID" value="PZO87724.1"/>
    <property type="molecule type" value="Genomic_DNA"/>
</dbReference>
<feature type="coiled-coil region" evidence="3">
    <location>
        <begin position="247"/>
        <end position="274"/>
    </location>
</feature>
<evidence type="ECO:0000259" key="4">
    <source>
        <dbReference type="PROSITE" id="PS50893"/>
    </source>
</evidence>
<sequence>MNSGRLILSVRDALVSFGDIPVFQDLTFNIQEGSRIALVGRNGAGKSTLMNIIGGTRDLDDGERWMLEGIKIGYLQQEVPVKPEQTVRDFIFETFPPDTEEWLIDYRLDMVVTPLDLRPHDKMGVLSGGQLRRAALARALVEEPDILMLDEPTNHLDLHVIEWLEDYLRSYRGTIVCVSHDRTFLANISNSVFWLDRGKLKVSPKGFGHFEEWSTMLIEQEARELANRQKFVEQEAEWASRGVKARRKRNVRRVEQMKEARDQLKSDMSAFRKMMGKVKFEAGEVEMTSRVVAEFYNVSKSFTNEQGEEKTILSNFHLRILRGDKIGILGKNGSGKTSFIKMLVGELMPDSGTIKRKKELEFSYFDQKRKDLKDDLTLWKTLCPDGGDHVDVMGKARHVCGYLKDFLFDPSKAHDKVGTLSGGQKNRLMLAKILANPKTCLILDEPTNDLDMDTLDMLEDVLSQYQGTLIVVSHDRDFLDQTVSKILAFEGDGKVDGVIGGYSDYLEMVKQREEKSERRAKEPARIVKVETKAPEAAPAVQPKKLTFKLQHELETLPDKIVKLEGEITLLAEMLEEPTFYTRDPEAFNKAAREMEDKKASLALAENRWLELSEMQAAP</sequence>
<dbReference type="Pfam" id="PF00005">
    <property type="entry name" value="ABC_tran"/>
    <property type="match status" value="2"/>
</dbReference>
<protein>
    <submittedName>
        <fullName evidence="5">ABC transporter family protein</fullName>
    </submittedName>
</protein>
<keyword evidence="3" id="KW-0175">Coiled coil</keyword>
<keyword evidence="2" id="KW-0067">ATP-binding</keyword>
<dbReference type="InterPro" id="IPR003439">
    <property type="entry name" value="ABC_transporter-like_ATP-bd"/>
</dbReference>
<dbReference type="InterPro" id="IPR032524">
    <property type="entry name" value="ABC_tran_C"/>
</dbReference>
<evidence type="ECO:0000256" key="1">
    <source>
        <dbReference type="ARBA" id="ARBA00022741"/>
    </source>
</evidence>
<feature type="domain" description="ABC transporter" evidence="4">
    <location>
        <begin position="8"/>
        <end position="222"/>
    </location>
</feature>
<dbReference type="GO" id="GO:0005524">
    <property type="term" value="F:ATP binding"/>
    <property type="evidence" value="ECO:0007669"/>
    <property type="project" value="UniProtKB-KW"/>
</dbReference>
<comment type="caution">
    <text evidence="5">The sequence shown here is derived from an EMBL/GenBank/DDBJ whole genome shotgun (WGS) entry which is preliminary data.</text>
</comment>
<evidence type="ECO:0000256" key="3">
    <source>
        <dbReference type="SAM" id="Coils"/>
    </source>
</evidence>